<name>A0A1I1TK00_9RHOB</name>
<sequence>MTQEGRVQRLEAIGGATKETILAVVPEHWDDDEVQAGITHLRKTFVLPCTWSMSMTRDQNLTEARLLFAGDLPALFKRVARRSGRIGIPSQEGQA</sequence>
<dbReference type="Proteomes" id="UP000198977">
    <property type="component" value="Unassembled WGS sequence"/>
</dbReference>
<keyword evidence="2" id="KW-1185">Reference proteome</keyword>
<dbReference type="RefSeq" id="WP_093922143.1">
    <property type="nucleotide sequence ID" value="NZ_FOMW01000001.1"/>
</dbReference>
<evidence type="ECO:0000313" key="2">
    <source>
        <dbReference type="Proteomes" id="UP000198977"/>
    </source>
</evidence>
<protein>
    <submittedName>
        <fullName evidence="1">Uncharacterized protein</fullName>
    </submittedName>
</protein>
<gene>
    <name evidence="1" type="ORF">SAMN04488523_101415</name>
</gene>
<accession>A0A1I1TK00</accession>
<evidence type="ECO:0000313" key="1">
    <source>
        <dbReference type="EMBL" id="SFD58889.1"/>
    </source>
</evidence>
<proteinExistence type="predicted"/>
<dbReference type="EMBL" id="FOMW01000001">
    <property type="protein sequence ID" value="SFD58889.1"/>
    <property type="molecule type" value="Genomic_DNA"/>
</dbReference>
<dbReference type="STRING" id="74348.SAMN04488523_101415"/>
<organism evidence="1 2">
    <name type="scientific">Sulfitobacter brevis</name>
    <dbReference type="NCBI Taxonomy" id="74348"/>
    <lineage>
        <taxon>Bacteria</taxon>
        <taxon>Pseudomonadati</taxon>
        <taxon>Pseudomonadota</taxon>
        <taxon>Alphaproteobacteria</taxon>
        <taxon>Rhodobacterales</taxon>
        <taxon>Roseobacteraceae</taxon>
        <taxon>Sulfitobacter</taxon>
    </lineage>
</organism>
<reference evidence="1 2" key="1">
    <citation type="submission" date="2016-10" db="EMBL/GenBank/DDBJ databases">
        <authorList>
            <person name="de Groot N.N."/>
        </authorList>
    </citation>
    <scope>NUCLEOTIDE SEQUENCE [LARGE SCALE GENOMIC DNA]</scope>
    <source>
        <strain evidence="1 2">DSM 11443</strain>
    </source>
</reference>
<dbReference type="AlphaFoldDB" id="A0A1I1TK00"/>